<reference evidence="7" key="1">
    <citation type="submission" date="2022-10" db="EMBL/GenBank/DDBJ databases">
        <title>Catenovulum adriacola sp. nov. isolated in the Harbour of Susak.</title>
        <authorList>
            <person name="Schoch T."/>
            <person name="Reich S.J."/>
            <person name="Stoeferle S."/>
            <person name="Flaiz M."/>
            <person name="Kazda M."/>
            <person name="Riedel C.U."/>
            <person name="Duerre P."/>
        </authorList>
    </citation>
    <scope>NUCLEOTIDE SEQUENCE</scope>
    <source>
        <strain evidence="7">TS8</strain>
    </source>
</reference>
<keyword evidence="5" id="KW-0963">Cytoplasm</keyword>
<dbReference type="InterPro" id="IPR001537">
    <property type="entry name" value="SpoU_MeTrfase"/>
</dbReference>
<comment type="catalytic activity">
    <reaction evidence="5">
        <text>cytidine(32) in tRNA + S-adenosyl-L-methionine = 2'-O-methylcytidine(32) in tRNA + S-adenosyl-L-homocysteine + H(+)</text>
        <dbReference type="Rhea" id="RHEA:42932"/>
        <dbReference type="Rhea" id="RHEA-COMP:10288"/>
        <dbReference type="Rhea" id="RHEA-COMP:10289"/>
        <dbReference type="ChEBI" id="CHEBI:15378"/>
        <dbReference type="ChEBI" id="CHEBI:57856"/>
        <dbReference type="ChEBI" id="CHEBI:59789"/>
        <dbReference type="ChEBI" id="CHEBI:74495"/>
        <dbReference type="ChEBI" id="CHEBI:82748"/>
        <dbReference type="EC" id="2.1.1.200"/>
    </reaction>
</comment>
<evidence type="ECO:0000313" key="7">
    <source>
        <dbReference type="EMBL" id="WAJ69400.1"/>
    </source>
</evidence>
<dbReference type="NCBIfam" id="NF011694">
    <property type="entry name" value="PRK15114.1"/>
    <property type="match status" value="1"/>
</dbReference>
<name>A0ABY7ALQ6_9ALTE</name>
<dbReference type="InterPro" id="IPR004384">
    <property type="entry name" value="RNA_MeTrfase_TrmJ/LasT"/>
</dbReference>
<keyword evidence="8" id="KW-1185">Reference proteome</keyword>
<accession>A0ABY7ALQ6</accession>
<sequence>MLDKIRIILINTSHTGNIGSTARAMKTMGLSNLWLVDPVSKPDSHSSALAAGATDVLGKAKIVDTLDEALAGCRLVIATSARSRTLAWPELDPRESGIKLIQEAQHDDGEVALIFGRENNGLNNEELQKATYHAIIPANPDYSSLNLAAAVQTLCYEVRMAYLQQEKFETQVEPYPLVDDMERFYKHLEETLIGTEFIVKNHPGQVMSKLKRLFNRARPESHELNILRGMLASVDKLVKNKGKQ</sequence>
<evidence type="ECO:0000259" key="6">
    <source>
        <dbReference type="Pfam" id="PF00588"/>
    </source>
</evidence>
<protein>
    <recommendedName>
        <fullName evidence="5">tRNA (cytidine/uridine-2'-O-)-methyltransferase TrmJ</fullName>
        <ecNumber evidence="5">2.1.1.200</ecNumber>
    </recommendedName>
    <alternativeName>
        <fullName evidence="5">tRNA (cytidine(32)/uridine(32)-2'-O)-methyltransferase</fullName>
    </alternativeName>
    <alternativeName>
        <fullName evidence="5">tRNA Cm32/Um32 methyltransferase</fullName>
    </alternativeName>
</protein>
<evidence type="ECO:0000256" key="5">
    <source>
        <dbReference type="RuleBase" id="RU362024"/>
    </source>
</evidence>
<comment type="subunit">
    <text evidence="5">Homodimer.</text>
</comment>
<dbReference type="Gene3D" id="3.40.1280.10">
    <property type="match status" value="1"/>
</dbReference>
<dbReference type="NCBIfam" id="TIGR00050">
    <property type="entry name" value="rRNA_methyl_1"/>
    <property type="match status" value="1"/>
</dbReference>
<dbReference type="InterPro" id="IPR029026">
    <property type="entry name" value="tRNA_m1G_MTases_N"/>
</dbReference>
<evidence type="ECO:0000313" key="8">
    <source>
        <dbReference type="Proteomes" id="UP001163726"/>
    </source>
</evidence>
<dbReference type="PANTHER" id="PTHR42786:SF2">
    <property type="entry name" value="TRNA (CYTIDINE_URIDINE-2'-O-)-METHYLTRANSFERASE TRMJ"/>
    <property type="match status" value="1"/>
</dbReference>
<keyword evidence="3 7" id="KW-0808">Transferase</keyword>
<dbReference type="PANTHER" id="PTHR42786">
    <property type="entry name" value="TRNA/RRNA METHYLTRANSFERASE"/>
    <property type="match status" value="1"/>
</dbReference>
<comment type="similarity">
    <text evidence="1">Belongs to the class IV-like SAM-binding methyltransferase superfamily. RNA methyltransferase TrmH family.</text>
</comment>
<gene>
    <name evidence="5 7" type="primary">trmJ</name>
    <name evidence="7" type="ORF">OLW01_09430</name>
</gene>
<feature type="domain" description="tRNA/rRNA methyltransferase SpoU type" evidence="6">
    <location>
        <begin position="5"/>
        <end position="156"/>
    </location>
</feature>
<dbReference type="GO" id="GO:0032259">
    <property type="term" value="P:methylation"/>
    <property type="evidence" value="ECO:0007669"/>
    <property type="project" value="UniProtKB-KW"/>
</dbReference>
<comment type="function">
    <text evidence="5">Catalyzes the formation of 2'O-methylated cytidine (Cm32) or 2'O-methylated uridine (Um32) at position 32 in tRNA.</text>
</comment>
<organism evidence="7 8">
    <name type="scientific">Catenovulum adriaticum</name>
    <dbReference type="NCBI Taxonomy" id="2984846"/>
    <lineage>
        <taxon>Bacteria</taxon>
        <taxon>Pseudomonadati</taxon>
        <taxon>Pseudomonadota</taxon>
        <taxon>Gammaproteobacteria</taxon>
        <taxon>Alteromonadales</taxon>
        <taxon>Alteromonadaceae</taxon>
        <taxon>Catenovulum</taxon>
    </lineage>
</organism>
<dbReference type="Pfam" id="PF00588">
    <property type="entry name" value="SpoU_methylase"/>
    <property type="match status" value="1"/>
</dbReference>
<proteinExistence type="inferred from homology"/>
<evidence type="ECO:0000256" key="1">
    <source>
        <dbReference type="ARBA" id="ARBA00007228"/>
    </source>
</evidence>
<keyword evidence="4 5" id="KW-0949">S-adenosyl-L-methionine</keyword>
<dbReference type="SUPFAM" id="SSF75217">
    <property type="entry name" value="alpha/beta knot"/>
    <property type="match status" value="1"/>
</dbReference>
<evidence type="ECO:0000256" key="3">
    <source>
        <dbReference type="ARBA" id="ARBA00022679"/>
    </source>
</evidence>
<dbReference type="CDD" id="cd18093">
    <property type="entry name" value="SpoU-like_TrmJ"/>
    <property type="match status" value="1"/>
</dbReference>
<dbReference type="InterPro" id="IPR029028">
    <property type="entry name" value="Alpha/beta_knot_MTases"/>
</dbReference>
<comment type="catalytic activity">
    <reaction evidence="5">
        <text>uridine(32) in tRNA + S-adenosyl-L-methionine = 2'-O-methyluridine(32) in tRNA + S-adenosyl-L-homocysteine + H(+)</text>
        <dbReference type="Rhea" id="RHEA:42936"/>
        <dbReference type="Rhea" id="RHEA-COMP:10107"/>
        <dbReference type="Rhea" id="RHEA-COMP:10290"/>
        <dbReference type="ChEBI" id="CHEBI:15378"/>
        <dbReference type="ChEBI" id="CHEBI:57856"/>
        <dbReference type="ChEBI" id="CHEBI:59789"/>
        <dbReference type="ChEBI" id="CHEBI:65315"/>
        <dbReference type="ChEBI" id="CHEBI:74478"/>
        <dbReference type="EC" id="2.1.1.200"/>
    </reaction>
</comment>
<dbReference type="PIRSF" id="PIRSF004808">
    <property type="entry name" value="LasT"/>
    <property type="match status" value="1"/>
</dbReference>
<dbReference type="GO" id="GO:0160206">
    <property type="term" value="F:tRNA (cytidine(32)/uridine(32)-2'-O)-methyltransferase activity"/>
    <property type="evidence" value="ECO:0007669"/>
    <property type="project" value="UniProtKB-EC"/>
</dbReference>
<dbReference type="EC" id="2.1.1.200" evidence="5"/>
<dbReference type="RefSeq" id="WP_268073618.1">
    <property type="nucleotide sequence ID" value="NZ_CP109965.1"/>
</dbReference>
<comment type="subcellular location">
    <subcellularLocation>
        <location evidence="5">Cytoplasm</location>
    </subcellularLocation>
</comment>
<dbReference type="EMBL" id="CP109965">
    <property type="protein sequence ID" value="WAJ69400.1"/>
    <property type="molecule type" value="Genomic_DNA"/>
</dbReference>
<dbReference type="Proteomes" id="UP001163726">
    <property type="component" value="Chromosome"/>
</dbReference>
<evidence type="ECO:0000256" key="4">
    <source>
        <dbReference type="ARBA" id="ARBA00022691"/>
    </source>
</evidence>
<evidence type="ECO:0000256" key="2">
    <source>
        <dbReference type="ARBA" id="ARBA00022603"/>
    </source>
</evidence>
<dbReference type="Gene3D" id="1.10.8.590">
    <property type="match status" value="1"/>
</dbReference>
<keyword evidence="5" id="KW-0819">tRNA processing</keyword>
<keyword evidence="2 5" id="KW-0489">Methyltransferase</keyword>